<evidence type="ECO:0000313" key="10">
    <source>
        <dbReference type="EMBL" id="CAF1577282.1"/>
    </source>
</evidence>
<dbReference type="FunFam" id="3.50.50.60:FF:000138">
    <property type="entry name" value="Flavin-containing monooxygenase"/>
    <property type="match status" value="1"/>
</dbReference>
<dbReference type="AlphaFoldDB" id="A0A815E2H6"/>
<evidence type="ECO:0000256" key="4">
    <source>
        <dbReference type="ARBA" id="ARBA00022827"/>
    </source>
</evidence>
<dbReference type="EC" id="1.-.-.-" evidence="8"/>
<keyword evidence="7 8" id="KW-0503">Monooxygenase</keyword>
<evidence type="ECO:0000256" key="6">
    <source>
        <dbReference type="ARBA" id="ARBA00023002"/>
    </source>
</evidence>
<keyword evidence="3 8" id="KW-0285">Flavoprotein</keyword>
<organism evidence="9 11">
    <name type="scientific">Rotaria sordida</name>
    <dbReference type="NCBI Taxonomy" id="392033"/>
    <lineage>
        <taxon>Eukaryota</taxon>
        <taxon>Metazoa</taxon>
        <taxon>Spiralia</taxon>
        <taxon>Gnathifera</taxon>
        <taxon>Rotifera</taxon>
        <taxon>Eurotatoria</taxon>
        <taxon>Bdelloidea</taxon>
        <taxon>Philodinida</taxon>
        <taxon>Philodinidae</taxon>
        <taxon>Rotaria</taxon>
    </lineage>
</organism>
<evidence type="ECO:0000256" key="7">
    <source>
        <dbReference type="ARBA" id="ARBA00023033"/>
    </source>
</evidence>
<dbReference type="InterPro" id="IPR020946">
    <property type="entry name" value="Flavin_mOase-like"/>
</dbReference>
<dbReference type="InterPro" id="IPR036188">
    <property type="entry name" value="FAD/NAD-bd_sf"/>
</dbReference>
<sequence length="463" mass="53487">MSKLRIAIIGAGPSGLSQLFAFKQAEQEERIELVCFERQSDWGGLWIYTSQIGIDAHGEPVHSSMYRHLWSNAPKELIEYPDYTFYHHFGCFLPSFLPRALIYDYLTGRAKANNLRRYIRFNTAVRHVDFDDDKNEFNVEVENLNTGSTEYLSFDRVIVAVGHHHVPNMINIDGVDQFPGRVLHSHEFRGADEFVGLNLLIIGGSISAEDIASECYKFGAQLVIISSREEPIGYKWPAEIKTAPILVRMEGRKAHFKDGSSVDNIDAIIFCTGYRHFYPFMAKRFRLHCGVAEIIPPSLYKTIFWIDQPYLAYLGAAKYLYPFSLFELQTALVRDVFLGNVKLPEKDQWQADLNEWKKREKAMVPFDILVWADLELDYMRDMLALLHTHDGNQPLSNFDFDKAQKLLKKYSENKLVDILGFRDISYESTAGMENTKLVQVCKPWLENMDDTIESFLINYREKL</sequence>
<dbReference type="PRINTS" id="PR00370">
    <property type="entry name" value="FMOXYGENASE"/>
</dbReference>
<evidence type="ECO:0000256" key="1">
    <source>
        <dbReference type="ARBA" id="ARBA00001974"/>
    </source>
</evidence>
<reference evidence="9" key="1">
    <citation type="submission" date="2021-02" db="EMBL/GenBank/DDBJ databases">
        <authorList>
            <person name="Nowell W R."/>
        </authorList>
    </citation>
    <scope>NUCLEOTIDE SEQUENCE</scope>
</reference>
<comment type="cofactor">
    <cofactor evidence="1 8">
        <name>FAD</name>
        <dbReference type="ChEBI" id="CHEBI:57692"/>
    </cofactor>
</comment>
<dbReference type="GO" id="GO:0004499">
    <property type="term" value="F:N,N-dimethylaniline monooxygenase activity"/>
    <property type="evidence" value="ECO:0007669"/>
    <property type="project" value="InterPro"/>
</dbReference>
<dbReference type="EMBL" id="CAJNOL010003927">
    <property type="protein sequence ID" value="CAF1577282.1"/>
    <property type="molecule type" value="Genomic_DNA"/>
</dbReference>
<comment type="caution">
    <text evidence="9">The sequence shown here is derived from an EMBL/GenBank/DDBJ whole genome shotgun (WGS) entry which is preliminary data.</text>
</comment>
<keyword evidence="6 8" id="KW-0560">Oxidoreductase</keyword>
<dbReference type="PIRSF" id="PIRSF000332">
    <property type="entry name" value="FMO"/>
    <property type="match status" value="1"/>
</dbReference>
<keyword evidence="5" id="KW-0521">NADP</keyword>
<name>A0A815E2H6_9BILA</name>
<dbReference type="Proteomes" id="UP000663854">
    <property type="component" value="Unassembled WGS sequence"/>
</dbReference>
<evidence type="ECO:0000313" key="12">
    <source>
        <dbReference type="Proteomes" id="UP000663870"/>
    </source>
</evidence>
<evidence type="ECO:0000256" key="2">
    <source>
        <dbReference type="ARBA" id="ARBA00009183"/>
    </source>
</evidence>
<dbReference type="Gene3D" id="3.50.50.60">
    <property type="entry name" value="FAD/NAD(P)-binding domain"/>
    <property type="match status" value="2"/>
</dbReference>
<keyword evidence="12" id="KW-1185">Reference proteome</keyword>
<protein>
    <recommendedName>
        <fullName evidence="8">Flavin-containing monooxygenase</fullName>
        <ecNumber evidence="8">1.-.-.-</ecNumber>
    </recommendedName>
</protein>
<dbReference type="Pfam" id="PF00743">
    <property type="entry name" value="FMO-like"/>
    <property type="match status" value="2"/>
</dbReference>
<dbReference type="Proteomes" id="UP000663870">
    <property type="component" value="Unassembled WGS sequence"/>
</dbReference>
<dbReference type="SUPFAM" id="SSF51905">
    <property type="entry name" value="FAD/NAD(P)-binding domain"/>
    <property type="match status" value="1"/>
</dbReference>
<evidence type="ECO:0000256" key="5">
    <source>
        <dbReference type="ARBA" id="ARBA00022857"/>
    </source>
</evidence>
<evidence type="ECO:0000256" key="3">
    <source>
        <dbReference type="ARBA" id="ARBA00022630"/>
    </source>
</evidence>
<dbReference type="GO" id="GO:0050660">
    <property type="term" value="F:flavin adenine dinucleotide binding"/>
    <property type="evidence" value="ECO:0007669"/>
    <property type="project" value="InterPro"/>
</dbReference>
<dbReference type="GO" id="GO:0050661">
    <property type="term" value="F:NADP binding"/>
    <property type="evidence" value="ECO:0007669"/>
    <property type="project" value="InterPro"/>
</dbReference>
<dbReference type="EMBL" id="CAJNOH010002679">
    <property type="protein sequence ID" value="CAF1305600.1"/>
    <property type="molecule type" value="Genomic_DNA"/>
</dbReference>
<proteinExistence type="inferred from homology"/>
<comment type="similarity">
    <text evidence="2 8">Belongs to the FMO family.</text>
</comment>
<dbReference type="PANTHER" id="PTHR23023">
    <property type="entry name" value="DIMETHYLANILINE MONOOXYGENASE"/>
    <property type="match status" value="1"/>
</dbReference>
<evidence type="ECO:0000313" key="9">
    <source>
        <dbReference type="EMBL" id="CAF1305600.1"/>
    </source>
</evidence>
<gene>
    <name evidence="10" type="ORF">JXQ802_LOCUS45829</name>
    <name evidence="9" type="ORF">PYM288_LOCUS30145</name>
</gene>
<evidence type="ECO:0000313" key="11">
    <source>
        <dbReference type="Proteomes" id="UP000663854"/>
    </source>
</evidence>
<accession>A0A815E2H6</accession>
<dbReference type="InterPro" id="IPR000960">
    <property type="entry name" value="Flavin_mOase"/>
</dbReference>
<dbReference type="InterPro" id="IPR050346">
    <property type="entry name" value="FMO-like"/>
</dbReference>
<evidence type="ECO:0000256" key="8">
    <source>
        <dbReference type="RuleBase" id="RU361177"/>
    </source>
</evidence>
<keyword evidence="4 8" id="KW-0274">FAD</keyword>